<dbReference type="CDD" id="cd17557">
    <property type="entry name" value="REC_Rcp-like"/>
    <property type="match status" value="1"/>
</dbReference>
<evidence type="ECO:0000259" key="2">
    <source>
        <dbReference type="PROSITE" id="PS50110"/>
    </source>
</evidence>
<comment type="caution">
    <text evidence="3">The sequence shown here is derived from an EMBL/GenBank/DDBJ whole genome shotgun (WGS) entry which is preliminary data.</text>
</comment>
<proteinExistence type="predicted"/>
<evidence type="ECO:0000256" key="1">
    <source>
        <dbReference type="PROSITE-ProRule" id="PRU00169"/>
    </source>
</evidence>
<sequence length="148" mass="16810">MTNLDILLLVEDEIDHANLIIEALREEGHLTNDIIWVKDGQQAIDYTYQQGEFADQDVATPGLILLDLKLPELNGFEVLKILKNDPEYHEIPIVVLTTSNNSEDVKTALKLNANDYIVKPVAWEDFERKIRELGKYWAFTSNASLAKG</sequence>
<dbReference type="Proteomes" id="UP000649604">
    <property type="component" value="Unassembled WGS sequence"/>
</dbReference>
<gene>
    <name evidence="3" type="ORF">GF339_17625</name>
</gene>
<evidence type="ECO:0000313" key="4">
    <source>
        <dbReference type="Proteomes" id="UP000649604"/>
    </source>
</evidence>
<dbReference type="InterPro" id="IPR001789">
    <property type="entry name" value="Sig_transdc_resp-reg_receiver"/>
</dbReference>
<feature type="domain" description="Response regulatory" evidence="2">
    <location>
        <begin position="6"/>
        <end position="134"/>
    </location>
</feature>
<dbReference type="Pfam" id="PF00072">
    <property type="entry name" value="Response_reg"/>
    <property type="match status" value="1"/>
</dbReference>
<dbReference type="AlphaFoldDB" id="A0A9D5JY16"/>
<dbReference type="GO" id="GO:0000160">
    <property type="term" value="P:phosphorelay signal transduction system"/>
    <property type="evidence" value="ECO:0007669"/>
    <property type="project" value="InterPro"/>
</dbReference>
<feature type="modified residue" description="4-aspartylphosphate" evidence="1">
    <location>
        <position position="67"/>
    </location>
</feature>
<dbReference type="SMART" id="SM00448">
    <property type="entry name" value="REC"/>
    <property type="match status" value="1"/>
</dbReference>
<dbReference type="EMBL" id="WJJP01000575">
    <property type="protein sequence ID" value="MBD3326409.1"/>
    <property type="molecule type" value="Genomic_DNA"/>
</dbReference>
<dbReference type="PANTHER" id="PTHR44520">
    <property type="entry name" value="RESPONSE REGULATOR RCP1-RELATED"/>
    <property type="match status" value="1"/>
</dbReference>
<name>A0A9D5JY16_9BACT</name>
<accession>A0A9D5JY16</accession>
<reference evidence="3" key="1">
    <citation type="submission" date="2019-11" db="EMBL/GenBank/DDBJ databases">
        <title>Microbial mats filling the niche in hypersaline microbial mats.</title>
        <authorList>
            <person name="Wong H.L."/>
            <person name="Macleod F.I."/>
            <person name="White R.A. III"/>
            <person name="Burns B.P."/>
        </authorList>
    </citation>
    <scope>NUCLEOTIDE SEQUENCE</scope>
    <source>
        <strain evidence="3">Rbin_158</strain>
    </source>
</reference>
<dbReference type="PROSITE" id="PS50110">
    <property type="entry name" value="RESPONSE_REGULATORY"/>
    <property type="match status" value="1"/>
</dbReference>
<keyword evidence="1" id="KW-0597">Phosphoprotein</keyword>
<evidence type="ECO:0000313" key="3">
    <source>
        <dbReference type="EMBL" id="MBD3326409.1"/>
    </source>
</evidence>
<organism evidence="3 4">
    <name type="scientific">candidate division KSB3 bacterium</name>
    <dbReference type="NCBI Taxonomy" id="2044937"/>
    <lineage>
        <taxon>Bacteria</taxon>
        <taxon>candidate division KSB3</taxon>
    </lineage>
</organism>
<dbReference type="InterPro" id="IPR052893">
    <property type="entry name" value="TCS_response_regulator"/>
</dbReference>
<protein>
    <submittedName>
        <fullName evidence="3">Response regulator</fullName>
    </submittedName>
</protein>
<dbReference type="SUPFAM" id="SSF52172">
    <property type="entry name" value="CheY-like"/>
    <property type="match status" value="1"/>
</dbReference>
<dbReference type="InterPro" id="IPR011006">
    <property type="entry name" value="CheY-like_superfamily"/>
</dbReference>
<dbReference type="Gene3D" id="3.40.50.2300">
    <property type="match status" value="1"/>
</dbReference>